<dbReference type="Gramene" id="QL11p017030:mrna">
    <property type="protein sequence ID" value="QL11p017030:mrna"/>
    <property type="gene ID" value="QL11p017030"/>
</dbReference>
<keyword evidence="9" id="KW-1185">Reference proteome</keyword>
<dbReference type="Pfam" id="PF00004">
    <property type="entry name" value="AAA"/>
    <property type="match status" value="1"/>
</dbReference>
<dbReference type="RefSeq" id="XP_030942927.1">
    <property type="nucleotide sequence ID" value="XM_031087067.1"/>
</dbReference>
<dbReference type="Pfam" id="PF25568">
    <property type="entry name" value="AAA_lid_At3g28540"/>
    <property type="match status" value="1"/>
</dbReference>
<dbReference type="EMBL" id="LRBV02000011">
    <property type="status" value="NOT_ANNOTATED_CDS"/>
    <property type="molecule type" value="Genomic_DNA"/>
</dbReference>
<dbReference type="EnsemblPlants" id="QL11p017030:mrna">
    <property type="protein sequence ID" value="QL11p017030:mrna"/>
    <property type="gene ID" value="QL11p017030"/>
</dbReference>
<evidence type="ECO:0000256" key="1">
    <source>
        <dbReference type="ARBA" id="ARBA00001946"/>
    </source>
</evidence>
<dbReference type="SMART" id="SM00382">
    <property type="entry name" value="AAA"/>
    <property type="match status" value="1"/>
</dbReference>
<dbReference type="OrthoDB" id="10251412at2759"/>
<comment type="similarity">
    <text evidence="2">Belongs to the AAA ATPase family. BCS1 subfamily.</text>
</comment>
<dbReference type="GeneID" id="115967910"/>
<dbReference type="InterPro" id="IPR003959">
    <property type="entry name" value="ATPase_AAA_core"/>
</dbReference>
<evidence type="ECO:0000256" key="5">
    <source>
        <dbReference type="ARBA" id="ARBA00049360"/>
    </source>
</evidence>
<sequence length="516" mass="59405">MFSIMEMLKTLAPYFTAAVVIVLSPFAKERMPYEVSRYLVSTFKKWLARFSTPQVTIVIEEKGDLTSNQIYKAAKAYLRTLIRDSTKQTLICDSTKPRGFKVSKEDRQKESIIDVIKDVQVIDNFREITLKWKLRTEKDEGPGFKKYFQLSFDEGYEKDVLESYLADIVDRYERIQNEENAVKIYIRNEKVRGSVHREHDPDRNIHWGYVNLEHPATFEKLAMDPVQKEMLKDDLDRFLEGKDLYEKVGKTWKRGYLLYGPPGTGKTSLIAAMANYLKFNIYDLNLSGTFSNEDLRSILLSTTNRSILVIEDIDCSTNFKAKEKKNYSFTLSGLLNMIDGLWSSWGDQRIIVFTTNHKDRLDPALLRPGRMDLHVHMSYCTMDGFKLLASNYLNIEADHQLYRQIEGLLENVEVTPAEMAGELLKSGGTDVVLGGLVKFLEQKTLQKAKAAELNELLKSDDNTDVDVIEFVKFLKKEKLKNAKAAKAEQLLKIDHTYVDVDDDVEGLVKLFKQKKT</sequence>
<evidence type="ECO:0000256" key="3">
    <source>
        <dbReference type="ARBA" id="ARBA00022801"/>
    </source>
</evidence>
<dbReference type="GO" id="GO:0016887">
    <property type="term" value="F:ATP hydrolysis activity"/>
    <property type="evidence" value="ECO:0007669"/>
    <property type="project" value="InterPro"/>
</dbReference>
<dbReference type="InterPro" id="IPR003960">
    <property type="entry name" value="ATPase_AAA_CS"/>
</dbReference>
<keyword evidence="3" id="KW-0378">Hydrolase</keyword>
<dbReference type="PANTHER" id="PTHR23070">
    <property type="entry name" value="BCS1 AAA-TYPE ATPASE"/>
    <property type="match status" value="1"/>
</dbReference>
<proteinExistence type="inferred from homology"/>
<dbReference type="Gene3D" id="3.40.50.300">
    <property type="entry name" value="P-loop containing nucleotide triphosphate hydrolases"/>
    <property type="match status" value="1"/>
</dbReference>
<reference evidence="8 9" key="1">
    <citation type="journal article" date="2016" name="G3 (Bethesda)">
        <title>First Draft Assembly and Annotation of the Genome of a California Endemic Oak Quercus lobata Nee (Fagaceae).</title>
        <authorList>
            <person name="Sork V.L."/>
            <person name="Fitz-Gibbon S.T."/>
            <person name="Puiu D."/>
            <person name="Crepeau M."/>
            <person name="Gugger P.F."/>
            <person name="Sherman R."/>
            <person name="Stevens K."/>
            <person name="Langley C.H."/>
            <person name="Pellegrini M."/>
            <person name="Salzberg S.L."/>
        </authorList>
    </citation>
    <scope>NUCLEOTIDE SEQUENCE [LARGE SCALE GENOMIC DNA]</scope>
    <source>
        <strain evidence="8 9">cv. SW786</strain>
    </source>
</reference>
<dbReference type="Gene3D" id="6.10.280.40">
    <property type="match status" value="1"/>
</dbReference>
<evidence type="ECO:0000313" key="9">
    <source>
        <dbReference type="Proteomes" id="UP000594261"/>
    </source>
</evidence>
<evidence type="ECO:0000313" key="8">
    <source>
        <dbReference type="EnsemblPlants" id="QL11p017030:mrna"/>
    </source>
</evidence>
<dbReference type="SUPFAM" id="SSF52540">
    <property type="entry name" value="P-loop containing nucleoside triphosphate hydrolases"/>
    <property type="match status" value="1"/>
</dbReference>
<reference evidence="8" key="2">
    <citation type="submission" date="2021-01" db="UniProtKB">
        <authorList>
            <consortium name="EnsemblPlants"/>
        </authorList>
    </citation>
    <scope>IDENTIFICATION</scope>
</reference>
<keyword evidence="6" id="KW-0067">ATP-binding</keyword>
<protein>
    <recommendedName>
        <fullName evidence="7">AAA+ ATPase domain-containing protein</fullName>
    </recommendedName>
</protein>
<comment type="cofactor">
    <cofactor evidence="1">
        <name>Mg(2+)</name>
        <dbReference type="ChEBI" id="CHEBI:18420"/>
    </cofactor>
</comment>
<dbReference type="InterPro" id="IPR025753">
    <property type="entry name" value="AAA_N_dom"/>
</dbReference>
<feature type="domain" description="AAA+ ATPase" evidence="7">
    <location>
        <begin position="252"/>
        <end position="381"/>
    </location>
</feature>
<dbReference type="Pfam" id="PF14363">
    <property type="entry name" value="AAA_assoc"/>
    <property type="match status" value="1"/>
</dbReference>
<dbReference type="AlphaFoldDB" id="A0A7N2MWT0"/>
<accession>A0A7N2MWT0</accession>
<dbReference type="InterPro" id="IPR003593">
    <property type="entry name" value="AAA+_ATPase"/>
</dbReference>
<dbReference type="Proteomes" id="UP000594261">
    <property type="component" value="Chromosome 11"/>
</dbReference>
<dbReference type="InterPro" id="IPR058017">
    <property type="entry name" value="At3g28540-like_C"/>
</dbReference>
<dbReference type="GO" id="GO:0006950">
    <property type="term" value="P:response to stress"/>
    <property type="evidence" value="ECO:0007669"/>
    <property type="project" value="UniProtKB-ARBA"/>
</dbReference>
<comment type="catalytic activity">
    <reaction evidence="5">
        <text>ATP + H2O = ADP + phosphate + H(+)</text>
        <dbReference type="Rhea" id="RHEA:13065"/>
        <dbReference type="ChEBI" id="CHEBI:15377"/>
        <dbReference type="ChEBI" id="CHEBI:15378"/>
        <dbReference type="ChEBI" id="CHEBI:30616"/>
        <dbReference type="ChEBI" id="CHEBI:43474"/>
        <dbReference type="ChEBI" id="CHEBI:456216"/>
    </reaction>
</comment>
<organism evidence="8 9">
    <name type="scientific">Quercus lobata</name>
    <name type="common">Valley oak</name>
    <dbReference type="NCBI Taxonomy" id="97700"/>
    <lineage>
        <taxon>Eukaryota</taxon>
        <taxon>Viridiplantae</taxon>
        <taxon>Streptophyta</taxon>
        <taxon>Embryophyta</taxon>
        <taxon>Tracheophyta</taxon>
        <taxon>Spermatophyta</taxon>
        <taxon>Magnoliopsida</taxon>
        <taxon>eudicotyledons</taxon>
        <taxon>Gunneridae</taxon>
        <taxon>Pentapetalae</taxon>
        <taxon>rosids</taxon>
        <taxon>fabids</taxon>
        <taxon>Fagales</taxon>
        <taxon>Fagaceae</taxon>
        <taxon>Quercus</taxon>
    </lineage>
</organism>
<evidence type="ECO:0000256" key="6">
    <source>
        <dbReference type="RuleBase" id="RU003651"/>
    </source>
</evidence>
<dbReference type="GO" id="GO:0005524">
    <property type="term" value="F:ATP binding"/>
    <property type="evidence" value="ECO:0007669"/>
    <property type="project" value="UniProtKB-KW"/>
</dbReference>
<keyword evidence="4" id="KW-0460">Magnesium</keyword>
<dbReference type="KEGG" id="qlo:115967910"/>
<dbReference type="PROSITE" id="PS00674">
    <property type="entry name" value="AAA"/>
    <property type="match status" value="1"/>
</dbReference>
<dbReference type="InParanoid" id="A0A7N2MWT0"/>
<dbReference type="CDD" id="cd19510">
    <property type="entry name" value="RecA-like_BCS1"/>
    <property type="match status" value="1"/>
</dbReference>
<evidence type="ECO:0000259" key="7">
    <source>
        <dbReference type="SMART" id="SM00382"/>
    </source>
</evidence>
<name>A0A7N2MWT0_QUELO</name>
<evidence type="ECO:0000256" key="4">
    <source>
        <dbReference type="ARBA" id="ARBA00022842"/>
    </source>
</evidence>
<dbReference type="InterPro" id="IPR050747">
    <property type="entry name" value="Mitochondrial_chaperone_BCS1"/>
</dbReference>
<keyword evidence="6" id="KW-0547">Nucleotide-binding</keyword>
<gene>
    <name evidence="8" type="primary">LOC115967910</name>
</gene>
<dbReference type="InterPro" id="IPR027417">
    <property type="entry name" value="P-loop_NTPase"/>
</dbReference>
<evidence type="ECO:0000256" key="2">
    <source>
        <dbReference type="ARBA" id="ARBA00007448"/>
    </source>
</evidence>